<gene>
    <name evidence="7" type="ORF">ENL26_03390</name>
</gene>
<comment type="subcellular location">
    <subcellularLocation>
        <location evidence="1">Membrane</location>
        <topology evidence="1">Multi-pass membrane protein</topology>
    </subcellularLocation>
</comment>
<feature type="domain" description="NfeD-like C-terminal" evidence="6">
    <location>
        <begin position="86"/>
        <end position="141"/>
    </location>
</feature>
<evidence type="ECO:0000256" key="3">
    <source>
        <dbReference type="ARBA" id="ARBA00022989"/>
    </source>
</evidence>
<dbReference type="GO" id="GO:0005886">
    <property type="term" value="C:plasma membrane"/>
    <property type="evidence" value="ECO:0007669"/>
    <property type="project" value="TreeGrafter"/>
</dbReference>
<dbReference type="Gene3D" id="2.40.50.140">
    <property type="entry name" value="Nucleic acid-binding proteins"/>
    <property type="match status" value="1"/>
</dbReference>
<evidence type="ECO:0000259" key="6">
    <source>
        <dbReference type="Pfam" id="PF01957"/>
    </source>
</evidence>
<dbReference type="Pfam" id="PF01957">
    <property type="entry name" value="NfeD"/>
    <property type="match status" value="1"/>
</dbReference>
<feature type="transmembrane region" description="Helical" evidence="5">
    <location>
        <begin position="47"/>
        <end position="67"/>
    </location>
</feature>
<keyword evidence="2 5" id="KW-0812">Transmembrane</keyword>
<dbReference type="PANTHER" id="PTHR33507">
    <property type="entry name" value="INNER MEMBRANE PROTEIN YBBJ"/>
    <property type="match status" value="1"/>
</dbReference>
<keyword evidence="4 5" id="KW-0472">Membrane</keyword>
<accession>A0A7C5I396</accession>
<organism evidence="7">
    <name type="scientific">Kosmotoga arenicorallina</name>
    <dbReference type="NCBI Taxonomy" id="688066"/>
    <lineage>
        <taxon>Bacteria</taxon>
        <taxon>Thermotogati</taxon>
        <taxon>Thermotogota</taxon>
        <taxon>Thermotogae</taxon>
        <taxon>Kosmotogales</taxon>
        <taxon>Kosmotogaceae</taxon>
        <taxon>Kosmotoga</taxon>
    </lineage>
</organism>
<feature type="transmembrane region" description="Helical" evidence="5">
    <location>
        <begin position="12"/>
        <end position="41"/>
    </location>
</feature>
<proteinExistence type="predicted"/>
<dbReference type="InterPro" id="IPR052165">
    <property type="entry name" value="Membrane_assoc_protease"/>
</dbReference>
<evidence type="ECO:0000256" key="1">
    <source>
        <dbReference type="ARBA" id="ARBA00004141"/>
    </source>
</evidence>
<reference evidence="7" key="1">
    <citation type="journal article" date="2020" name="mSystems">
        <title>Genome- and Community-Level Interaction Insights into Carbon Utilization and Element Cycling Functions of Hydrothermarchaeota in Hydrothermal Sediment.</title>
        <authorList>
            <person name="Zhou Z."/>
            <person name="Liu Y."/>
            <person name="Xu W."/>
            <person name="Pan J."/>
            <person name="Luo Z.H."/>
            <person name="Li M."/>
        </authorList>
    </citation>
    <scope>NUCLEOTIDE SEQUENCE [LARGE SCALE GENOMIC DNA]</scope>
    <source>
        <strain evidence="7">HyVt-80</strain>
    </source>
</reference>
<name>A0A7C5I396_9BACT</name>
<comment type="caution">
    <text evidence="7">The sequence shown here is derived from an EMBL/GenBank/DDBJ whole genome shotgun (WGS) entry which is preliminary data.</text>
</comment>
<sequence length="153" mass="16955">MSYVGWMIFGVVLLVIEILTPTFFFLWFSIAAFLSGILAMFGLNLGWQVSVFAVASTLLVIFTRPIAKKIMGEAPRKVYVEELKNGVATVVQDIDSSKGTGIVKISGENWRALSVDPKKVIKKGEEVVIERIEGTTVYVRPIETEAKKEGEEI</sequence>
<evidence type="ECO:0000256" key="2">
    <source>
        <dbReference type="ARBA" id="ARBA00022692"/>
    </source>
</evidence>
<dbReference type="SUPFAM" id="SSF141322">
    <property type="entry name" value="NfeD domain-like"/>
    <property type="match status" value="1"/>
</dbReference>
<evidence type="ECO:0000256" key="4">
    <source>
        <dbReference type="ARBA" id="ARBA00023136"/>
    </source>
</evidence>
<evidence type="ECO:0000313" key="7">
    <source>
        <dbReference type="EMBL" id="HHF08794.1"/>
    </source>
</evidence>
<keyword evidence="3 5" id="KW-1133">Transmembrane helix</keyword>
<dbReference type="InterPro" id="IPR002810">
    <property type="entry name" value="NfeD-like_C"/>
</dbReference>
<evidence type="ECO:0000256" key="5">
    <source>
        <dbReference type="SAM" id="Phobius"/>
    </source>
</evidence>
<dbReference type="EMBL" id="DRTH01000202">
    <property type="protein sequence ID" value="HHF08794.1"/>
    <property type="molecule type" value="Genomic_DNA"/>
</dbReference>
<dbReference type="Proteomes" id="UP000886129">
    <property type="component" value="Unassembled WGS sequence"/>
</dbReference>
<protein>
    <submittedName>
        <fullName evidence="7">NfeD family protein</fullName>
    </submittedName>
</protein>
<dbReference type="InterPro" id="IPR012340">
    <property type="entry name" value="NA-bd_OB-fold"/>
</dbReference>
<dbReference type="PANTHER" id="PTHR33507:SF3">
    <property type="entry name" value="INNER MEMBRANE PROTEIN YBBJ"/>
    <property type="match status" value="1"/>
</dbReference>
<dbReference type="AlphaFoldDB" id="A0A7C5I396"/>